<reference evidence="4" key="1">
    <citation type="submission" date="2022-01" db="UniProtKB">
        <authorList>
            <consortium name="EnsemblMetazoa"/>
        </authorList>
    </citation>
    <scope>IDENTIFICATION</scope>
</reference>
<proteinExistence type="predicted"/>
<feature type="transmembrane region" description="Helical" evidence="3">
    <location>
        <begin position="7"/>
        <end position="25"/>
    </location>
</feature>
<dbReference type="RefSeq" id="XP_014245591.1">
    <property type="nucleotide sequence ID" value="XM_014390105.2"/>
</dbReference>
<keyword evidence="1" id="KW-0175">Coiled coil</keyword>
<evidence type="ECO:0000313" key="5">
    <source>
        <dbReference type="Proteomes" id="UP000494040"/>
    </source>
</evidence>
<accession>A0A8I6RHR4</accession>
<evidence type="ECO:0000256" key="3">
    <source>
        <dbReference type="SAM" id="Phobius"/>
    </source>
</evidence>
<protein>
    <submittedName>
        <fullName evidence="4">Uncharacterized protein</fullName>
    </submittedName>
</protein>
<name>A0A8I6RHR4_CIMLE</name>
<keyword evidence="5" id="KW-1185">Reference proteome</keyword>
<keyword evidence="3" id="KW-0472">Membrane</keyword>
<dbReference type="Proteomes" id="UP000494040">
    <property type="component" value="Unassembled WGS sequence"/>
</dbReference>
<sequence>MYTIIKILVLTFISIFTYDTINFISQKSVKPQTELVDVRKKLQPEIKIEMPPPEEYDDDCIPGLIVFFWIAFIATYVFSRFRKSKKISAMPSIECQPSNEEEMGIDDVIMTSLAYDREDILHPSLATVSEFIIVQPNEHFRNENTIDYQVELEQSKPDIPELSFRVDSTELETSKLMETLDSCASNIFDYTCSNPKEEEKVSLSDNGKQNIVIIDSYKNEYAGLVEISHSASTQSTISNANLINEANPYQPVLSEMKDLENSCQCNIDKFEERLEAVESNLKSTETVTKQWGKRIEQAEQELINLHRQMYTILSKAQFRPPSGDTINNLGQDKEISFKQFTSEITDVTKNITPSTVDPYSTVPNIIAEAKKQLEEEELFKKSWNSAGDNKKNITWPAEKEEVVELPESMDKVKDTFDWKDNLKTDVSKQIEAVKRQIESPTQSNSCITTRKKNVGKPKKSVKFLDTQISETGVLNPTCIESKMKRELLIKQEELREKTNSLVQEIEAVVKRESNTNNTVLPPPPNLTKVGNNSSNSQLQVKVKGNQRVHITGPSKRTMFTESDRISRLSKPAQPVNKSKIKQ</sequence>
<evidence type="ECO:0000256" key="2">
    <source>
        <dbReference type="SAM" id="MobiDB-lite"/>
    </source>
</evidence>
<feature type="transmembrane region" description="Helical" evidence="3">
    <location>
        <begin position="61"/>
        <end position="78"/>
    </location>
</feature>
<evidence type="ECO:0000313" key="4">
    <source>
        <dbReference type="EnsemblMetazoa" id="XP_014245591.1"/>
    </source>
</evidence>
<keyword evidence="3" id="KW-0812">Transmembrane</keyword>
<keyword evidence="3" id="KW-1133">Transmembrane helix</keyword>
<dbReference type="EnsemblMetazoa" id="XM_014390105.2">
    <property type="protein sequence ID" value="XP_014245591.1"/>
    <property type="gene ID" value="LOC106664407"/>
</dbReference>
<organism evidence="4 5">
    <name type="scientific">Cimex lectularius</name>
    <name type="common">Bed bug</name>
    <name type="synonym">Acanthia lectularia</name>
    <dbReference type="NCBI Taxonomy" id="79782"/>
    <lineage>
        <taxon>Eukaryota</taxon>
        <taxon>Metazoa</taxon>
        <taxon>Ecdysozoa</taxon>
        <taxon>Arthropoda</taxon>
        <taxon>Hexapoda</taxon>
        <taxon>Insecta</taxon>
        <taxon>Pterygota</taxon>
        <taxon>Neoptera</taxon>
        <taxon>Paraneoptera</taxon>
        <taxon>Hemiptera</taxon>
        <taxon>Heteroptera</taxon>
        <taxon>Panheteroptera</taxon>
        <taxon>Cimicomorpha</taxon>
        <taxon>Cimicidae</taxon>
        <taxon>Cimex</taxon>
    </lineage>
</organism>
<evidence type="ECO:0000256" key="1">
    <source>
        <dbReference type="SAM" id="Coils"/>
    </source>
</evidence>
<dbReference type="GeneID" id="106664407"/>
<dbReference type="AlphaFoldDB" id="A0A8I6RHR4"/>
<dbReference type="OrthoDB" id="10401721at2759"/>
<dbReference type="KEGG" id="clec:106664407"/>
<feature type="coiled-coil region" evidence="1">
    <location>
        <begin position="260"/>
        <end position="308"/>
    </location>
</feature>
<feature type="region of interest" description="Disordered" evidence="2">
    <location>
        <begin position="553"/>
        <end position="582"/>
    </location>
</feature>